<feature type="transmembrane region" description="Helical" evidence="19">
    <location>
        <begin position="706"/>
        <end position="725"/>
    </location>
</feature>
<keyword evidence="9 18" id="KW-0812">Transmembrane</keyword>
<keyword evidence="22" id="KW-1185">Reference proteome</keyword>
<keyword evidence="11" id="KW-1278">Translocase</keyword>
<dbReference type="InterPro" id="IPR000883">
    <property type="entry name" value="Cyt_C_Oxase_1"/>
</dbReference>
<dbReference type="EC" id="7.1.1.9" evidence="4"/>
<feature type="transmembrane region" description="Helical" evidence="19">
    <location>
        <begin position="326"/>
        <end position="350"/>
    </location>
</feature>
<feature type="transmembrane region" description="Helical" evidence="19">
    <location>
        <begin position="773"/>
        <end position="795"/>
    </location>
</feature>
<reference evidence="21 22" key="1">
    <citation type="submission" date="2020-08" db="EMBL/GenBank/DDBJ databases">
        <title>Genomic Encyclopedia of Type Strains, Phase IV (KMG-IV): sequencing the most valuable type-strain genomes for metagenomic binning, comparative biology and taxonomic classification.</title>
        <authorList>
            <person name="Goeker M."/>
        </authorList>
    </citation>
    <scope>NUCLEOTIDE SEQUENCE [LARGE SCALE GENOMIC DNA]</scope>
    <source>
        <strain evidence="21 22">DSM 27244</strain>
    </source>
</reference>
<gene>
    <name evidence="21" type="ORF">FHR19_002240</name>
</gene>
<evidence type="ECO:0000256" key="16">
    <source>
        <dbReference type="ARBA" id="ARBA00023136"/>
    </source>
</evidence>
<evidence type="ECO:0000256" key="8">
    <source>
        <dbReference type="ARBA" id="ARBA00022660"/>
    </source>
</evidence>
<dbReference type="PANTHER" id="PTHR10422">
    <property type="entry name" value="CYTOCHROME C OXIDASE SUBUNIT 1"/>
    <property type="match status" value="1"/>
</dbReference>
<dbReference type="GO" id="GO:0046872">
    <property type="term" value="F:metal ion binding"/>
    <property type="evidence" value="ECO:0007669"/>
    <property type="project" value="UniProtKB-KW"/>
</dbReference>
<keyword evidence="8 18" id="KW-0679">Respiratory chain</keyword>
<name>A0A7W9AQS8_9SPHN</name>
<dbReference type="EMBL" id="JACIJJ010000003">
    <property type="protein sequence ID" value="MBB5698885.1"/>
    <property type="molecule type" value="Genomic_DNA"/>
</dbReference>
<dbReference type="SUPFAM" id="SSF81452">
    <property type="entry name" value="Cytochrome c oxidase subunit III-like"/>
    <property type="match status" value="1"/>
</dbReference>
<dbReference type="RefSeq" id="WP_184028222.1">
    <property type="nucleotide sequence ID" value="NZ_JACIJJ010000003.1"/>
</dbReference>
<dbReference type="GO" id="GO:0015990">
    <property type="term" value="P:electron transport coupled proton transport"/>
    <property type="evidence" value="ECO:0007669"/>
    <property type="project" value="InterPro"/>
</dbReference>
<dbReference type="Gene3D" id="1.20.210.10">
    <property type="entry name" value="Cytochrome c oxidase-like, subunit I domain"/>
    <property type="match status" value="1"/>
</dbReference>
<dbReference type="PRINTS" id="PR01165">
    <property type="entry name" value="CYCOXIDASEI"/>
</dbReference>
<proteinExistence type="inferred from homology"/>
<feature type="transmembrane region" description="Helical" evidence="19">
    <location>
        <begin position="589"/>
        <end position="606"/>
    </location>
</feature>
<evidence type="ECO:0000256" key="4">
    <source>
        <dbReference type="ARBA" id="ARBA00012949"/>
    </source>
</evidence>
<feature type="domain" description="Cytochrome oxidase subunit I profile" evidence="20">
    <location>
        <begin position="17"/>
        <end position="538"/>
    </location>
</feature>
<dbReference type="SUPFAM" id="SSF81442">
    <property type="entry name" value="Cytochrome c oxidase subunit I-like"/>
    <property type="match status" value="1"/>
</dbReference>
<feature type="transmembrane region" description="Helical" evidence="19">
    <location>
        <begin position="206"/>
        <end position="228"/>
    </location>
</feature>
<dbReference type="Gene3D" id="1.20.120.80">
    <property type="entry name" value="Cytochrome c oxidase, subunit III, four-helix bundle"/>
    <property type="match status" value="1"/>
</dbReference>
<evidence type="ECO:0000256" key="11">
    <source>
        <dbReference type="ARBA" id="ARBA00022967"/>
    </source>
</evidence>
<evidence type="ECO:0000256" key="5">
    <source>
        <dbReference type="ARBA" id="ARBA00022448"/>
    </source>
</evidence>
<feature type="transmembrane region" description="Helical" evidence="19">
    <location>
        <begin position="612"/>
        <end position="631"/>
    </location>
</feature>
<feature type="transmembrane region" description="Helical" evidence="19">
    <location>
        <begin position="170"/>
        <end position="194"/>
    </location>
</feature>
<dbReference type="InterPro" id="IPR013833">
    <property type="entry name" value="Cyt_c_oxidase_su3_a-hlx"/>
</dbReference>
<dbReference type="AlphaFoldDB" id="A0A7W9AQS8"/>
<keyword evidence="12 18" id="KW-0249">Electron transport</keyword>
<accession>A0A7W9AQS8</accession>
<evidence type="ECO:0000256" key="18">
    <source>
        <dbReference type="RuleBase" id="RU000370"/>
    </source>
</evidence>
<feature type="transmembrane region" description="Helical" evidence="19">
    <location>
        <begin position="433"/>
        <end position="454"/>
    </location>
</feature>
<evidence type="ECO:0000256" key="1">
    <source>
        <dbReference type="ARBA" id="ARBA00004651"/>
    </source>
</evidence>
<dbReference type="InterPro" id="IPR014241">
    <property type="entry name" value="Cyt_c_oxidase_su1_bac"/>
</dbReference>
<dbReference type="PROSITE" id="PS00077">
    <property type="entry name" value="COX1_CUB"/>
    <property type="match status" value="1"/>
</dbReference>
<feature type="transmembrane region" description="Helical" evidence="19">
    <location>
        <begin position="474"/>
        <end position="500"/>
    </location>
</feature>
<evidence type="ECO:0000256" key="14">
    <source>
        <dbReference type="ARBA" id="ARBA00023004"/>
    </source>
</evidence>
<evidence type="ECO:0000256" key="6">
    <source>
        <dbReference type="ARBA" id="ARBA00022475"/>
    </source>
</evidence>
<keyword evidence="6" id="KW-1003">Cell membrane</keyword>
<evidence type="ECO:0000256" key="3">
    <source>
        <dbReference type="ARBA" id="ARBA00009578"/>
    </source>
</evidence>
<feature type="transmembrane region" description="Helical" evidence="19">
    <location>
        <begin position="816"/>
        <end position="837"/>
    </location>
</feature>
<evidence type="ECO:0000256" key="19">
    <source>
        <dbReference type="SAM" id="Phobius"/>
    </source>
</evidence>
<dbReference type="InterPro" id="IPR036927">
    <property type="entry name" value="Cyt_c_oxase-like_su1_sf"/>
</dbReference>
<dbReference type="NCBIfam" id="TIGR02891">
    <property type="entry name" value="CtaD_CoxA"/>
    <property type="match status" value="1"/>
</dbReference>
<evidence type="ECO:0000256" key="10">
    <source>
        <dbReference type="ARBA" id="ARBA00022723"/>
    </source>
</evidence>
<dbReference type="FunFam" id="1.20.210.10:FF:000006">
    <property type="entry name" value="Cytochrome c oxidase subunit 1"/>
    <property type="match status" value="1"/>
</dbReference>
<keyword evidence="7 18" id="KW-0349">Heme</keyword>
<sequence length="841" mass="92447">MSLHAQDDPELRAAQEARLREVWKPPSGLFLRWTDTNNDRVGVWYTLTAFGFMLFAGVLAMIMRTQLAVPDNDLVSANTFNQLFTLHGSMMMFLFAVPMFEAVSIILLPQLLGARDLPFPRLSAFGYWSFLLGGVFVAGSIFFNEAPDGGWFMYPPLTTRTDLSGLGADIWMLGLSFIEVSSVAAAVELIVGVLKCRPPGMRLNLMPLYAWYILVVAVMILFAFPPLIAGDLLFEMERLLNWPFFDASRGGDPLLWQHLFWIFGHPEVYIIFLPSIALFAMLVPTFAKRHLLGYPWIVLAAVGTAFLSFGLWVHHMFTTGLPKISLAFFSAASEAVVIPTGVQIFVFIATLWAGRVTWSTPLLYATGSLAIFVIGGLTGVMVAVAPFDWQAHDTYFVVAHLHYVLIGGTLMPLFAGLYYYWPLITGKKLSDRLGRIAFWMLFAGANITFFPMHFSGLEGMPRRVFTYPAELGIGGLNLVSTLGAYLFAAGVAVVCLDLALSPRRKTGARNPWGAGTLEWLEDPADDAHWGVRCVPLISSRYPIWDQKDFVKKVDEGRFFLPDAEEGRRETIITSVLDARPVSVIRLGTPSFKPMLTAIALGGVFILTTFHLYWAALACAFATLFMVLLWLWTGTAEIPEKECKPIGHGIKLPLYVSGAKAPGWWAMFITMMADATAFSGLVFGYFFFWTRHPDFPPADMAAAPGAFWPMVALAVALVSWTLTVAARQLNAAGSVGAARMALAAGAAFSAYGVYAGLAGPWLSGMDPEAHVYPAIVWTLAIWTAAHSGVAIIMQGYTLARSIAGRMTPKYDADVRNITVYMHFFALTAIVTYATIGLFPGVS</sequence>
<dbReference type="PROSITE" id="PS50855">
    <property type="entry name" value="COX1"/>
    <property type="match status" value="1"/>
</dbReference>
<evidence type="ECO:0000256" key="12">
    <source>
        <dbReference type="ARBA" id="ARBA00022982"/>
    </source>
</evidence>
<keyword evidence="14" id="KW-0408">Iron</keyword>
<keyword evidence="13 19" id="KW-1133">Transmembrane helix</keyword>
<dbReference type="InterPro" id="IPR035973">
    <property type="entry name" value="Cyt_c_oxidase_su3-like_sf"/>
</dbReference>
<comment type="catalytic activity">
    <reaction evidence="17">
        <text>4 Fe(II)-[cytochrome c] + O2 + 8 H(+)(in) = 4 Fe(III)-[cytochrome c] + 2 H2O + 4 H(+)(out)</text>
        <dbReference type="Rhea" id="RHEA:11436"/>
        <dbReference type="Rhea" id="RHEA-COMP:10350"/>
        <dbReference type="Rhea" id="RHEA-COMP:14399"/>
        <dbReference type="ChEBI" id="CHEBI:15377"/>
        <dbReference type="ChEBI" id="CHEBI:15378"/>
        <dbReference type="ChEBI" id="CHEBI:15379"/>
        <dbReference type="ChEBI" id="CHEBI:29033"/>
        <dbReference type="ChEBI" id="CHEBI:29034"/>
        <dbReference type="EC" id="7.1.1.9"/>
    </reaction>
</comment>
<evidence type="ECO:0000256" key="13">
    <source>
        <dbReference type="ARBA" id="ARBA00022989"/>
    </source>
</evidence>
<feature type="transmembrane region" description="Helical" evidence="19">
    <location>
        <begin position="399"/>
        <end position="421"/>
    </location>
</feature>
<dbReference type="Proteomes" id="UP000557739">
    <property type="component" value="Unassembled WGS sequence"/>
</dbReference>
<comment type="caution">
    <text evidence="21">The sequence shown here is derived from an EMBL/GenBank/DDBJ whole genome shotgun (WGS) entry which is preliminary data.</text>
</comment>
<dbReference type="InterPro" id="IPR023615">
    <property type="entry name" value="Cyt_c_Oxase_su1_BS"/>
</dbReference>
<comment type="similarity">
    <text evidence="3 18">Belongs to the heme-copper respiratory oxidase family.</text>
</comment>
<evidence type="ECO:0000256" key="17">
    <source>
        <dbReference type="ARBA" id="ARBA00047816"/>
    </source>
</evidence>
<dbReference type="GO" id="GO:0004129">
    <property type="term" value="F:cytochrome-c oxidase activity"/>
    <property type="evidence" value="ECO:0007669"/>
    <property type="project" value="UniProtKB-EC"/>
</dbReference>
<protein>
    <recommendedName>
        <fullName evidence="4">cytochrome-c oxidase</fullName>
        <ecNumber evidence="4">7.1.1.9</ecNumber>
    </recommendedName>
</protein>
<feature type="transmembrane region" description="Helical" evidence="19">
    <location>
        <begin position="83"/>
        <end position="112"/>
    </location>
</feature>
<comment type="subcellular location">
    <subcellularLocation>
        <location evidence="1">Cell membrane</location>
        <topology evidence="1">Multi-pass membrane protein</topology>
    </subcellularLocation>
</comment>
<organism evidence="21 22">
    <name type="scientific">Sphingomonas yantingensis</name>
    <dbReference type="NCBI Taxonomy" id="1241761"/>
    <lineage>
        <taxon>Bacteria</taxon>
        <taxon>Pseudomonadati</taxon>
        <taxon>Pseudomonadota</taxon>
        <taxon>Alphaproteobacteria</taxon>
        <taxon>Sphingomonadales</taxon>
        <taxon>Sphingomonadaceae</taxon>
        <taxon>Sphingomonas</taxon>
    </lineage>
</organism>
<evidence type="ECO:0000259" key="20">
    <source>
        <dbReference type="PROSITE" id="PS50855"/>
    </source>
</evidence>
<feature type="transmembrane region" description="Helical" evidence="19">
    <location>
        <begin position="42"/>
        <end position="63"/>
    </location>
</feature>
<dbReference type="PANTHER" id="PTHR10422:SF35">
    <property type="entry name" value="CYTOCHROME BO(3) UBIQUINOL OXIDASE SUBUNIT 1"/>
    <property type="match status" value="1"/>
</dbReference>
<keyword evidence="16 19" id="KW-0472">Membrane</keyword>
<comment type="pathway">
    <text evidence="2">Energy metabolism; oxidative phosphorylation.</text>
</comment>
<evidence type="ECO:0000256" key="2">
    <source>
        <dbReference type="ARBA" id="ARBA00004673"/>
    </source>
</evidence>
<feature type="transmembrane region" description="Helical" evidence="19">
    <location>
        <begin position="294"/>
        <end position="314"/>
    </location>
</feature>
<feature type="transmembrane region" description="Helical" evidence="19">
    <location>
        <begin position="268"/>
        <end position="287"/>
    </location>
</feature>
<dbReference type="GO" id="GO:0005886">
    <property type="term" value="C:plasma membrane"/>
    <property type="evidence" value="ECO:0007669"/>
    <property type="project" value="UniProtKB-SubCell"/>
</dbReference>
<keyword evidence="5 18" id="KW-0813">Transport</keyword>
<dbReference type="GO" id="GO:0006119">
    <property type="term" value="P:oxidative phosphorylation"/>
    <property type="evidence" value="ECO:0007669"/>
    <property type="project" value="UniProtKB-UniPathway"/>
</dbReference>
<dbReference type="GO" id="GO:0020037">
    <property type="term" value="F:heme binding"/>
    <property type="evidence" value="ECO:0007669"/>
    <property type="project" value="InterPro"/>
</dbReference>
<feature type="transmembrane region" description="Helical" evidence="19">
    <location>
        <begin position="737"/>
        <end position="761"/>
    </location>
</feature>
<feature type="transmembrane region" description="Helical" evidence="19">
    <location>
        <begin position="124"/>
        <end position="143"/>
    </location>
</feature>
<feature type="transmembrane region" description="Helical" evidence="19">
    <location>
        <begin position="663"/>
        <end position="686"/>
    </location>
</feature>
<keyword evidence="15" id="KW-0186">Copper</keyword>
<keyword evidence="10" id="KW-0479">Metal-binding</keyword>
<evidence type="ECO:0000256" key="15">
    <source>
        <dbReference type="ARBA" id="ARBA00023008"/>
    </source>
</evidence>
<dbReference type="Pfam" id="PF00115">
    <property type="entry name" value="COX1"/>
    <property type="match status" value="1"/>
</dbReference>
<evidence type="ECO:0000256" key="7">
    <source>
        <dbReference type="ARBA" id="ARBA00022617"/>
    </source>
</evidence>
<evidence type="ECO:0000256" key="9">
    <source>
        <dbReference type="ARBA" id="ARBA00022692"/>
    </source>
</evidence>
<evidence type="ECO:0000313" key="22">
    <source>
        <dbReference type="Proteomes" id="UP000557739"/>
    </source>
</evidence>
<dbReference type="UniPathway" id="UPA00705"/>
<dbReference type="InterPro" id="IPR023616">
    <property type="entry name" value="Cyt_c_oxase-like_su1_dom"/>
</dbReference>
<feature type="transmembrane region" description="Helical" evidence="19">
    <location>
        <begin position="362"/>
        <end position="387"/>
    </location>
</feature>
<evidence type="ECO:0000313" key="21">
    <source>
        <dbReference type="EMBL" id="MBB5698885.1"/>
    </source>
</evidence>
<dbReference type="GO" id="GO:0022904">
    <property type="term" value="P:respiratory electron transport chain"/>
    <property type="evidence" value="ECO:0007669"/>
    <property type="project" value="InterPro"/>
</dbReference>